<gene>
    <name evidence="3" type="ORF">SAE02_44480</name>
</gene>
<name>A0A512DVM6_9PROT</name>
<evidence type="ECO:0000256" key="1">
    <source>
        <dbReference type="SAM" id="MobiDB-lite"/>
    </source>
</evidence>
<dbReference type="OrthoDB" id="9801609at2"/>
<feature type="region of interest" description="Disordered" evidence="1">
    <location>
        <begin position="262"/>
        <end position="289"/>
    </location>
</feature>
<dbReference type="Proteomes" id="UP000321523">
    <property type="component" value="Unassembled WGS sequence"/>
</dbReference>
<evidence type="ECO:0000259" key="2">
    <source>
        <dbReference type="Pfam" id="PF05050"/>
    </source>
</evidence>
<dbReference type="SUPFAM" id="SSF53335">
    <property type="entry name" value="S-adenosyl-L-methionine-dependent methyltransferases"/>
    <property type="match status" value="1"/>
</dbReference>
<evidence type="ECO:0000313" key="4">
    <source>
        <dbReference type="Proteomes" id="UP000321523"/>
    </source>
</evidence>
<feature type="domain" description="Methyltransferase FkbM" evidence="2">
    <location>
        <begin position="29"/>
        <end position="191"/>
    </location>
</feature>
<dbReference type="EMBL" id="BJYZ01000020">
    <property type="protein sequence ID" value="GEO40300.1"/>
    <property type="molecule type" value="Genomic_DNA"/>
</dbReference>
<dbReference type="NCBIfam" id="TIGR01444">
    <property type="entry name" value="fkbM_fam"/>
    <property type="match status" value="1"/>
</dbReference>
<proteinExistence type="predicted"/>
<reference evidence="3 4" key="1">
    <citation type="submission" date="2019-07" db="EMBL/GenBank/DDBJ databases">
        <title>Whole genome shotgun sequence of Skermanella aerolata NBRC 106429.</title>
        <authorList>
            <person name="Hosoyama A."/>
            <person name="Uohara A."/>
            <person name="Ohji S."/>
            <person name="Ichikawa N."/>
        </authorList>
    </citation>
    <scope>NUCLEOTIDE SEQUENCE [LARGE SCALE GENOMIC DNA]</scope>
    <source>
        <strain evidence="3 4">NBRC 106429</strain>
    </source>
</reference>
<sequence>MPFISFAQNLEDVVLHRALCDVTQGFYVDVGANSPDEQSVTRAFYERGWRGINIEPAQGFHDELVAARPHDINLAVAAGDSIGTVTFYDIPGSELSTGDPDLARRHQYSGLNAVQRQVPLDTLDNIFETHGVTVVHFLKIDVEGMETAVLRGLSLRTIRPWIILVEATVARTQIPNHQDWDPLLTGRGYRFAHFDGLNRFYVAEEKTELIPRLEIQPNIFDDWFRAHDWVARQQAAALSRQIANDHAWLDTEREVRRAEAEARTHEAEARRQELETRRHEAGVRTRETDIRTEEAEARIEEAELRAREIEARADEAAIRRLEAATRHQELGIRQEEADLREREAELRREELQVHDHEIAQRQAELAAWRADVDARLAEWQRVGHENAALHQHIAEQQAMIASLNGYIEAVRVSVSWRLTSPVRALKRAIVAARSVTIMTLARKARPPAVRAARKAARWAADRPLIKKAALPILLRHPWLERKARALLARPVFAPEAAAPQVQAVGAVEALPAPAVAHGGIPGAGFLDAQPLISRQMSATERNFEATLRRALARTR</sequence>
<protein>
    <recommendedName>
        <fullName evidence="2">Methyltransferase FkbM domain-containing protein</fullName>
    </recommendedName>
</protein>
<dbReference type="Gene3D" id="3.40.50.150">
    <property type="entry name" value="Vaccinia Virus protein VP39"/>
    <property type="match status" value="1"/>
</dbReference>
<accession>A0A512DVM6</accession>
<dbReference type="Pfam" id="PF05050">
    <property type="entry name" value="Methyltransf_21"/>
    <property type="match status" value="1"/>
</dbReference>
<dbReference type="AlphaFoldDB" id="A0A512DVM6"/>
<organism evidence="3 4">
    <name type="scientific">Skermanella aerolata</name>
    <dbReference type="NCBI Taxonomy" id="393310"/>
    <lineage>
        <taxon>Bacteria</taxon>
        <taxon>Pseudomonadati</taxon>
        <taxon>Pseudomonadota</taxon>
        <taxon>Alphaproteobacteria</taxon>
        <taxon>Rhodospirillales</taxon>
        <taxon>Azospirillaceae</taxon>
        <taxon>Skermanella</taxon>
    </lineage>
</organism>
<evidence type="ECO:0000313" key="3">
    <source>
        <dbReference type="EMBL" id="GEO40300.1"/>
    </source>
</evidence>
<comment type="caution">
    <text evidence="3">The sequence shown here is derived from an EMBL/GenBank/DDBJ whole genome shotgun (WGS) entry which is preliminary data.</text>
</comment>
<dbReference type="InterPro" id="IPR029063">
    <property type="entry name" value="SAM-dependent_MTases_sf"/>
</dbReference>
<dbReference type="InterPro" id="IPR006342">
    <property type="entry name" value="FkbM_mtfrase"/>
</dbReference>
<keyword evidence="4" id="KW-1185">Reference proteome</keyword>